<dbReference type="STRING" id="1653334.GA0071312_2488"/>
<dbReference type="Proteomes" id="UP000050497">
    <property type="component" value="Unassembled WGS sequence"/>
</dbReference>
<protein>
    <submittedName>
        <fullName evidence="6">NTE family protein</fullName>
    </submittedName>
</protein>
<evidence type="ECO:0000313" key="7">
    <source>
        <dbReference type="EMBL" id="SCC81543.1"/>
    </source>
</evidence>
<dbReference type="SUPFAM" id="SSF52151">
    <property type="entry name" value="FabD/lysophospholipase-like"/>
    <property type="match status" value="1"/>
</dbReference>
<feature type="active site" description="Proton acceptor" evidence="4">
    <location>
        <position position="169"/>
    </location>
</feature>
<comment type="caution">
    <text evidence="6">The sequence shown here is derived from an EMBL/GenBank/DDBJ whole genome shotgun (WGS) entry which is preliminary data.</text>
</comment>
<evidence type="ECO:0000256" key="3">
    <source>
        <dbReference type="ARBA" id="ARBA00023098"/>
    </source>
</evidence>
<sequence>MSTPTIGLALGSGGARGLAHIPLLEVFDELGLRPDIVAGASIGAIIGAPYCAGIPGKDLREYLLSQTRDRARAMARLVDARAASIFDIFKGEGNFFTLDGEKLLDIYWPDGIPETFEELQTPLLVATTDFFRREGVTFETGPLRPAVAASLAIPGVVKPVQYEGRTLIDGGIVNPLPFDLLFDKVDHVIAVDVAGGPTEDVERMPSGFELGIGTIQIMQEAIVRAKLASRRPEVVLKPEVAHFFVLEFFSAEDVLAAGDACKDAMKRHIEAILDDV</sequence>
<evidence type="ECO:0000313" key="9">
    <source>
        <dbReference type="Proteomes" id="UP000182800"/>
    </source>
</evidence>
<dbReference type="EMBL" id="FMBM01000002">
    <property type="protein sequence ID" value="SCC81543.1"/>
    <property type="molecule type" value="Genomic_DNA"/>
</dbReference>
<evidence type="ECO:0000256" key="4">
    <source>
        <dbReference type="PROSITE-ProRule" id="PRU01161"/>
    </source>
</evidence>
<dbReference type="Pfam" id="PF01734">
    <property type="entry name" value="Patatin"/>
    <property type="match status" value="1"/>
</dbReference>
<dbReference type="EMBL" id="LJSX01000004">
    <property type="protein sequence ID" value="KPQ11962.1"/>
    <property type="molecule type" value="Genomic_DNA"/>
</dbReference>
<accession>A0A0N8KEQ1</accession>
<dbReference type="GO" id="GO:0016787">
    <property type="term" value="F:hydrolase activity"/>
    <property type="evidence" value="ECO:0007669"/>
    <property type="project" value="UniProtKB-UniRule"/>
</dbReference>
<keyword evidence="3 4" id="KW-0443">Lipid metabolism</keyword>
<feature type="short sequence motif" description="DGA/G" evidence="4">
    <location>
        <begin position="169"/>
        <end position="171"/>
    </location>
</feature>
<dbReference type="GO" id="GO:0016042">
    <property type="term" value="P:lipid catabolic process"/>
    <property type="evidence" value="ECO:0007669"/>
    <property type="project" value="UniProtKB-UniRule"/>
</dbReference>
<dbReference type="PROSITE" id="PS51635">
    <property type="entry name" value="PNPLA"/>
    <property type="match status" value="1"/>
</dbReference>
<dbReference type="AlphaFoldDB" id="A0A0N8KEQ1"/>
<feature type="active site" description="Nucleophile" evidence="4">
    <location>
        <position position="41"/>
    </location>
</feature>
<dbReference type="Gene3D" id="3.40.1090.10">
    <property type="entry name" value="Cytosolic phospholipase A2 catalytic domain"/>
    <property type="match status" value="2"/>
</dbReference>
<evidence type="ECO:0000256" key="2">
    <source>
        <dbReference type="ARBA" id="ARBA00022963"/>
    </source>
</evidence>
<evidence type="ECO:0000256" key="1">
    <source>
        <dbReference type="ARBA" id="ARBA00022801"/>
    </source>
</evidence>
<proteinExistence type="predicted"/>
<evidence type="ECO:0000313" key="6">
    <source>
        <dbReference type="EMBL" id="KPQ11962.1"/>
    </source>
</evidence>
<reference evidence="6 8" key="1">
    <citation type="submission" date="2015-09" db="EMBL/GenBank/DDBJ databases">
        <title>Identification and resolution of microdiversity through metagenomic sequencing of parallel consortia.</title>
        <authorList>
            <person name="Nelson W.C."/>
            <person name="Romine M.F."/>
            <person name="Lindemann S.R."/>
        </authorList>
    </citation>
    <scope>NUCLEOTIDE SEQUENCE [LARGE SCALE GENOMIC DNA]</scope>
    <source>
        <strain evidence="6">HL-109</strain>
    </source>
</reference>
<gene>
    <name evidence="7" type="ORF">GA0071312_2488</name>
    <name evidence="6" type="ORF">HLUCCO17_03975</name>
</gene>
<dbReference type="PATRIC" id="fig|1653334.4.peg.1483"/>
<organism evidence="6 8">
    <name type="scientific">Saliniramus fredricksonii</name>
    <dbReference type="NCBI Taxonomy" id="1653334"/>
    <lineage>
        <taxon>Bacteria</taxon>
        <taxon>Pseudomonadati</taxon>
        <taxon>Pseudomonadota</taxon>
        <taxon>Alphaproteobacteria</taxon>
        <taxon>Hyphomicrobiales</taxon>
        <taxon>Salinarimonadaceae</taxon>
        <taxon>Saliniramus</taxon>
    </lineage>
</organism>
<dbReference type="RefSeq" id="WP_074446148.1">
    <property type="nucleotide sequence ID" value="NZ_FMBM01000002.1"/>
</dbReference>
<dbReference type="OrthoDB" id="5290098at2"/>
<keyword evidence="2 4" id="KW-0442">Lipid degradation</keyword>
<evidence type="ECO:0000259" key="5">
    <source>
        <dbReference type="PROSITE" id="PS51635"/>
    </source>
</evidence>
<dbReference type="InterPro" id="IPR016035">
    <property type="entry name" value="Acyl_Trfase/lysoPLipase"/>
</dbReference>
<name>A0A0N8KEQ1_9HYPH</name>
<keyword evidence="1 4" id="KW-0378">Hydrolase</keyword>
<dbReference type="PANTHER" id="PTHR14226">
    <property type="entry name" value="NEUROPATHY TARGET ESTERASE/SWISS CHEESE D.MELANOGASTER"/>
    <property type="match status" value="1"/>
</dbReference>
<dbReference type="Proteomes" id="UP000182800">
    <property type="component" value="Unassembled WGS sequence"/>
</dbReference>
<feature type="short sequence motif" description="GXSXG" evidence="4">
    <location>
        <begin position="39"/>
        <end position="43"/>
    </location>
</feature>
<reference evidence="7 9" key="2">
    <citation type="submission" date="2016-08" db="EMBL/GenBank/DDBJ databases">
        <authorList>
            <person name="Varghese N."/>
            <person name="Submissions Spin"/>
        </authorList>
    </citation>
    <scope>NUCLEOTIDE SEQUENCE [LARGE SCALE GENOMIC DNA]</scope>
    <source>
        <strain evidence="7 9">HL-109</strain>
    </source>
</reference>
<comment type="caution">
    <text evidence="4">Lacks conserved residue(s) required for the propagation of feature annotation.</text>
</comment>
<evidence type="ECO:0000313" key="8">
    <source>
        <dbReference type="Proteomes" id="UP000050497"/>
    </source>
</evidence>
<keyword evidence="9" id="KW-1185">Reference proteome</keyword>
<dbReference type="InterPro" id="IPR002641">
    <property type="entry name" value="PNPLA_dom"/>
</dbReference>
<dbReference type="PANTHER" id="PTHR14226:SF29">
    <property type="entry name" value="NEUROPATHY TARGET ESTERASE SWS"/>
    <property type="match status" value="1"/>
</dbReference>
<feature type="domain" description="PNPLA" evidence="5">
    <location>
        <begin position="8"/>
        <end position="182"/>
    </location>
</feature>
<dbReference type="InterPro" id="IPR050301">
    <property type="entry name" value="NTE"/>
</dbReference>